<keyword evidence="1 2" id="KW-0732">Signal</keyword>
<organism evidence="4 5">
    <name type="scientific">Catellatospora citrea</name>
    <dbReference type="NCBI Taxonomy" id="53366"/>
    <lineage>
        <taxon>Bacteria</taxon>
        <taxon>Bacillati</taxon>
        <taxon>Actinomycetota</taxon>
        <taxon>Actinomycetes</taxon>
        <taxon>Micromonosporales</taxon>
        <taxon>Micromonosporaceae</taxon>
        <taxon>Catellatospora</taxon>
    </lineage>
</organism>
<dbReference type="PROSITE" id="PS51318">
    <property type="entry name" value="TAT"/>
    <property type="match status" value="1"/>
</dbReference>
<dbReference type="Pfam" id="PF00149">
    <property type="entry name" value="Metallophos"/>
    <property type="match status" value="1"/>
</dbReference>
<comment type="caution">
    <text evidence="4">The sequence shown here is derived from an EMBL/GenBank/DDBJ whole genome shotgun (WGS) entry which is preliminary data.</text>
</comment>
<dbReference type="AlphaFoldDB" id="A0A8J3K8X9"/>
<dbReference type="PANTHER" id="PTHR22953:SF153">
    <property type="entry name" value="PURPLE ACID PHOSPHATASE"/>
    <property type="match status" value="1"/>
</dbReference>
<dbReference type="InterPro" id="IPR006311">
    <property type="entry name" value="TAT_signal"/>
</dbReference>
<evidence type="ECO:0000259" key="3">
    <source>
        <dbReference type="Pfam" id="PF00149"/>
    </source>
</evidence>
<feature type="domain" description="Calcineurin-like phosphoesterase" evidence="3">
    <location>
        <begin position="50"/>
        <end position="225"/>
    </location>
</feature>
<evidence type="ECO:0000313" key="5">
    <source>
        <dbReference type="Proteomes" id="UP000659904"/>
    </source>
</evidence>
<feature type="signal peptide" evidence="2">
    <location>
        <begin position="1"/>
        <end position="30"/>
    </location>
</feature>
<feature type="chain" id="PRO_5038911161" description="Calcineurin-like phosphoesterase domain-containing protein" evidence="2">
    <location>
        <begin position="31"/>
        <end position="308"/>
    </location>
</feature>
<evidence type="ECO:0000256" key="2">
    <source>
        <dbReference type="SAM" id="SignalP"/>
    </source>
</evidence>
<name>A0A8J3K8X9_9ACTN</name>
<dbReference type="EMBL" id="BONH01000001">
    <property type="protein sequence ID" value="GIF95461.1"/>
    <property type="molecule type" value="Genomic_DNA"/>
</dbReference>
<dbReference type="GO" id="GO:0003993">
    <property type="term" value="F:acid phosphatase activity"/>
    <property type="evidence" value="ECO:0007669"/>
    <property type="project" value="InterPro"/>
</dbReference>
<dbReference type="Gene3D" id="3.60.21.10">
    <property type="match status" value="1"/>
</dbReference>
<dbReference type="RefSeq" id="WP_120316284.1">
    <property type="nucleotide sequence ID" value="NZ_BONH01000001.1"/>
</dbReference>
<protein>
    <recommendedName>
        <fullName evidence="3">Calcineurin-like phosphoesterase domain-containing protein</fullName>
    </recommendedName>
</protein>
<evidence type="ECO:0000313" key="4">
    <source>
        <dbReference type="EMBL" id="GIF95461.1"/>
    </source>
</evidence>
<reference evidence="4 5" key="1">
    <citation type="submission" date="2021-01" db="EMBL/GenBank/DDBJ databases">
        <title>Whole genome shotgun sequence of Catellatospora citrea NBRC 14495.</title>
        <authorList>
            <person name="Komaki H."/>
            <person name="Tamura T."/>
        </authorList>
    </citation>
    <scope>NUCLEOTIDE SEQUENCE [LARGE SCALE GENOMIC DNA]</scope>
    <source>
        <strain evidence="4 5">NBRC 14495</strain>
    </source>
</reference>
<sequence length="308" mass="33520">MAHRSPRARRLLLAAAGLGLLAALAPQQPAALAAAAPAAAEEPAVLVGAGDIGSCLSDGDEATAKLLDRIPGTVFTLGDNAYVAGTAEQFQKCYEPYWGRHKDRTRPAIGNHDMRTDNGGPYYDYFGEAAGEKGKGWYSYELNGWQVLVLNSTCDLVDCEDDSEQAEWLREELESSHAKCTVAMWHHPLFTSGWKHGADPRVKPFFQLLYDHGVELVLNGHNHHYERFAPQTPDGELDKVSGVRQFTVGTGGGGLNGFSKDNIAANSRARNADTFGVLKLSLYQDSYTWKFVSPATSTFQDQGADTCH</sequence>
<accession>A0A8J3K8X9</accession>
<dbReference type="PANTHER" id="PTHR22953">
    <property type="entry name" value="ACID PHOSPHATASE RELATED"/>
    <property type="match status" value="1"/>
</dbReference>
<dbReference type="InterPro" id="IPR004843">
    <property type="entry name" value="Calcineurin-like_PHP"/>
</dbReference>
<gene>
    <name evidence="4" type="ORF">Cci01nite_05550</name>
</gene>
<evidence type="ECO:0000256" key="1">
    <source>
        <dbReference type="ARBA" id="ARBA00022729"/>
    </source>
</evidence>
<dbReference type="InterPro" id="IPR029052">
    <property type="entry name" value="Metallo-depent_PP-like"/>
</dbReference>
<proteinExistence type="predicted"/>
<dbReference type="InterPro" id="IPR039331">
    <property type="entry name" value="PAPs-like"/>
</dbReference>
<dbReference type="SUPFAM" id="SSF56300">
    <property type="entry name" value="Metallo-dependent phosphatases"/>
    <property type="match status" value="1"/>
</dbReference>
<keyword evidence="5" id="KW-1185">Reference proteome</keyword>
<dbReference type="Proteomes" id="UP000659904">
    <property type="component" value="Unassembled WGS sequence"/>
</dbReference>